<feature type="domain" description="C2H2-type" evidence="3">
    <location>
        <begin position="331"/>
        <end position="358"/>
    </location>
</feature>
<accession>A0AAN8MEV0</accession>
<dbReference type="PANTHER" id="PTHR15577">
    <property type="entry name" value="ZINC FINGER CONTAINING PROTEIN"/>
    <property type="match status" value="1"/>
</dbReference>
<dbReference type="GO" id="GO:0045893">
    <property type="term" value="P:positive regulation of DNA-templated transcription"/>
    <property type="evidence" value="ECO:0007669"/>
    <property type="project" value="TreeGrafter"/>
</dbReference>
<evidence type="ECO:0000256" key="2">
    <source>
        <dbReference type="SAM" id="MobiDB-lite"/>
    </source>
</evidence>
<feature type="region of interest" description="Disordered" evidence="2">
    <location>
        <begin position="346"/>
        <end position="366"/>
    </location>
</feature>
<feature type="compositionally biased region" description="Basic and acidic residues" evidence="2">
    <location>
        <begin position="206"/>
        <end position="219"/>
    </location>
</feature>
<dbReference type="PANTHER" id="PTHR15577:SF2">
    <property type="entry name" value="ZINC FINGER PROTEIN 318"/>
    <property type="match status" value="1"/>
</dbReference>
<feature type="region of interest" description="Disordered" evidence="2">
    <location>
        <begin position="265"/>
        <end position="304"/>
    </location>
</feature>
<evidence type="ECO:0000259" key="3">
    <source>
        <dbReference type="PROSITE" id="PS50157"/>
    </source>
</evidence>
<dbReference type="GO" id="GO:0008270">
    <property type="term" value="F:zinc ion binding"/>
    <property type="evidence" value="ECO:0007669"/>
    <property type="project" value="UniProtKB-KW"/>
</dbReference>
<organism evidence="4 5">
    <name type="scientific">Coregonus suidteri</name>
    <dbReference type="NCBI Taxonomy" id="861788"/>
    <lineage>
        <taxon>Eukaryota</taxon>
        <taxon>Metazoa</taxon>
        <taxon>Chordata</taxon>
        <taxon>Craniata</taxon>
        <taxon>Vertebrata</taxon>
        <taxon>Euteleostomi</taxon>
        <taxon>Actinopterygii</taxon>
        <taxon>Neopterygii</taxon>
        <taxon>Teleostei</taxon>
        <taxon>Protacanthopterygii</taxon>
        <taxon>Salmoniformes</taxon>
        <taxon>Salmonidae</taxon>
        <taxon>Coregoninae</taxon>
        <taxon>Coregonus</taxon>
    </lineage>
</organism>
<dbReference type="GO" id="GO:0045892">
    <property type="term" value="P:negative regulation of DNA-templated transcription"/>
    <property type="evidence" value="ECO:0007669"/>
    <property type="project" value="TreeGrafter"/>
</dbReference>
<dbReference type="InterPro" id="IPR013087">
    <property type="entry name" value="Znf_C2H2_type"/>
</dbReference>
<dbReference type="InterPro" id="IPR055309">
    <property type="entry name" value="Znf318-like"/>
</dbReference>
<evidence type="ECO:0000313" key="4">
    <source>
        <dbReference type="EMBL" id="KAK6328738.1"/>
    </source>
</evidence>
<keyword evidence="1" id="KW-0862">Zinc</keyword>
<comment type="caution">
    <text evidence="4">The sequence shown here is derived from an EMBL/GenBank/DDBJ whole genome shotgun (WGS) entry which is preliminary data.</text>
</comment>
<proteinExistence type="predicted"/>
<protein>
    <recommendedName>
        <fullName evidence="3">C2H2-type domain-containing protein</fullName>
    </recommendedName>
</protein>
<reference evidence="4 5" key="1">
    <citation type="submission" date="2021-04" db="EMBL/GenBank/DDBJ databases">
        <authorList>
            <person name="De Guttry C."/>
            <person name="Zahm M."/>
            <person name="Klopp C."/>
            <person name="Cabau C."/>
            <person name="Louis A."/>
            <person name="Berthelot C."/>
            <person name="Parey E."/>
            <person name="Roest Crollius H."/>
            <person name="Montfort J."/>
            <person name="Robinson-Rechavi M."/>
            <person name="Bucao C."/>
            <person name="Bouchez O."/>
            <person name="Gislard M."/>
            <person name="Lluch J."/>
            <person name="Milhes M."/>
            <person name="Lampietro C."/>
            <person name="Lopez Roques C."/>
            <person name="Donnadieu C."/>
            <person name="Braasch I."/>
            <person name="Desvignes T."/>
            <person name="Postlethwait J."/>
            <person name="Bobe J."/>
            <person name="Wedekind C."/>
            <person name="Guiguen Y."/>
        </authorList>
    </citation>
    <scope>NUCLEOTIDE SEQUENCE [LARGE SCALE GENOMIC DNA]</scope>
    <source>
        <strain evidence="4">Cs_M1</strain>
        <tissue evidence="4">Blood</tissue>
    </source>
</reference>
<evidence type="ECO:0000313" key="5">
    <source>
        <dbReference type="Proteomes" id="UP001356427"/>
    </source>
</evidence>
<keyword evidence="5" id="KW-1185">Reference proteome</keyword>
<keyword evidence="1" id="KW-0479">Metal-binding</keyword>
<dbReference type="GO" id="GO:0005654">
    <property type="term" value="C:nucleoplasm"/>
    <property type="evidence" value="ECO:0007669"/>
    <property type="project" value="TreeGrafter"/>
</dbReference>
<feature type="region of interest" description="Disordered" evidence="2">
    <location>
        <begin position="204"/>
        <end position="229"/>
    </location>
</feature>
<gene>
    <name evidence="4" type="ORF">J4Q44_G00007160</name>
</gene>
<dbReference type="Proteomes" id="UP001356427">
    <property type="component" value="Unassembled WGS sequence"/>
</dbReference>
<dbReference type="PROSITE" id="PS50157">
    <property type="entry name" value="ZINC_FINGER_C2H2_2"/>
    <property type="match status" value="1"/>
</dbReference>
<keyword evidence="1" id="KW-0863">Zinc-finger</keyword>
<feature type="compositionally biased region" description="Polar residues" evidence="2">
    <location>
        <begin position="346"/>
        <end position="359"/>
    </location>
</feature>
<feature type="compositionally biased region" description="Polar residues" evidence="2">
    <location>
        <begin position="1"/>
        <end position="17"/>
    </location>
</feature>
<feature type="region of interest" description="Disordered" evidence="2">
    <location>
        <begin position="1"/>
        <end position="20"/>
    </location>
</feature>
<sequence length="366" mass="40955">MFLKANNFSREIQSSSIPGGPVLARRQEFLKVPDGPNPVSGQEVPQMRQQETDSNLLPHERVCCDFFWLQGTREVSPVQKPEKVEEDFLYGNEDNQAKQRSATLPFAQSTTITQQSSAEVSPAGPPYYQSMPLFGNHGEIQDFKMPPQLVLSSVRPEQRVQPVPAPDVKPAPAPTVKECEKIKTMLKNIGLSLGTAEISKMIKLQQQKDGKMPKQEEKLPSPAPALPLPLVAGASQEPRLASPALGTAPIQQALESLQSIIKATREKRANSDPHDSNHSQRNSDKQRSKDDQESQRRSRHDQMKRKETLMKELEELLKQDGSSFFIPVIGFNCQKCEEFFGDMTTAESHAATHQWNEPSMQKHGNR</sequence>
<evidence type="ECO:0000256" key="1">
    <source>
        <dbReference type="PROSITE-ProRule" id="PRU00042"/>
    </source>
</evidence>
<dbReference type="AlphaFoldDB" id="A0AAN8MEV0"/>
<name>A0AAN8MEV0_9TELE</name>
<dbReference type="PROSITE" id="PS00028">
    <property type="entry name" value="ZINC_FINGER_C2H2_1"/>
    <property type="match status" value="1"/>
</dbReference>
<dbReference type="EMBL" id="JAGTTL010000001">
    <property type="protein sequence ID" value="KAK6328738.1"/>
    <property type="molecule type" value="Genomic_DNA"/>
</dbReference>